<proteinExistence type="predicted"/>
<protein>
    <submittedName>
        <fullName evidence="1">Uncharacterized protein</fullName>
    </submittedName>
</protein>
<evidence type="ECO:0000313" key="1">
    <source>
        <dbReference type="EMBL" id="KAL0249791.1"/>
    </source>
</evidence>
<name>A0ABR3BT25_9TREE</name>
<reference evidence="1" key="2">
    <citation type="submission" date="2024-01" db="EMBL/GenBank/DDBJ databases">
        <title>Comparative genomics of Cryptococcus and Kwoniella reveals pathogenesis evolution and contrasting modes of karyotype evolution via chromosome fusion or intercentromeric recombination.</title>
        <authorList>
            <person name="Coelho M.A."/>
            <person name="David-Palma M."/>
            <person name="Shea T."/>
            <person name="Bowers K."/>
            <person name="Mcginley-Smith S."/>
            <person name="Mohammad A.W."/>
            <person name="Gnirke A."/>
            <person name="Yurkov A.M."/>
            <person name="Nowrousian M."/>
            <person name="Sun S."/>
            <person name="Cuomo C.A."/>
            <person name="Heitman J."/>
        </authorList>
    </citation>
    <scope>NUCLEOTIDE SEQUENCE</scope>
    <source>
        <strain evidence="1">IND107</strain>
    </source>
</reference>
<dbReference type="RefSeq" id="XP_066613978.1">
    <property type="nucleotide sequence ID" value="XM_066757594.1"/>
</dbReference>
<dbReference type="Proteomes" id="UP000054399">
    <property type="component" value="Unassembled WGS sequence"/>
</dbReference>
<comment type="caution">
    <text evidence="1">The sequence shown here is derived from an EMBL/GenBank/DDBJ whole genome shotgun (WGS) entry which is preliminary data.</text>
</comment>
<sequence>MNDFSLPAELTSNHSNHWADASSTVPMAYPSPGLVIPLGSQNGCEAAGIRTPCLTVAGKKRPLPPSSNQKGRLSLRTPDCLDQLHQAMGYPPCVKMNPGSRKRLQAGLDTGCAGSIAGVAFARSVFRWRDVFGDVPMDMPGSGSEPGRMYDSPLGFLSHLQHNGVQ</sequence>
<evidence type="ECO:0000313" key="2">
    <source>
        <dbReference type="Proteomes" id="UP000054399"/>
    </source>
</evidence>
<dbReference type="EMBL" id="ATAM02000005">
    <property type="protein sequence ID" value="KAL0249791.1"/>
    <property type="molecule type" value="Genomic_DNA"/>
</dbReference>
<organism evidence="1 2">
    <name type="scientific">Cryptococcus tetragattii IND107</name>
    <dbReference type="NCBI Taxonomy" id="1296105"/>
    <lineage>
        <taxon>Eukaryota</taxon>
        <taxon>Fungi</taxon>
        <taxon>Dikarya</taxon>
        <taxon>Basidiomycota</taxon>
        <taxon>Agaricomycotina</taxon>
        <taxon>Tremellomycetes</taxon>
        <taxon>Tremellales</taxon>
        <taxon>Cryptococcaceae</taxon>
        <taxon>Cryptococcus</taxon>
        <taxon>Cryptococcus gattii species complex</taxon>
    </lineage>
</organism>
<keyword evidence="2" id="KW-1185">Reference proteome</keyword>
<accession>A0ABR3BT25</accession>
<dbReference type="GeneID" id="91989949"/>
<gene>
    <name evidence="1" type="ORF">I308_103093</name>
</gene>
<reference evidence="1" key="1">
    <citation type="submission" date="2015-01" db="EMBL/GenBank/DDBJ databases">
        <authorList>
            <consortium name="The Broad Institute Genomics Platform"/>
            <person name="Cuomo C."/>
            <person name="Litvintseva A."/>
            <person name="Chen Y."/>
            <person name="Heitman J."/>
            <person name="Sun S."/>
            <person name="Springer D."/>
            <person name="Dromer F."/>
            <person name="Young S."/>
            <person name="Zeng Q."/>
            <person name="Gargeya S."/>
            <person name="Abouelleil A."/>
            <person name="Alvarado L."/>
            <person name="Chapman S.B."/>
            <person name="Gainer-Dewar J."/>
            <person name="Goldberg J."/>
            <person name="Griggs A."/>
            <person name="Gujja S."/>
            <person name="Hansen M."/>
            <person name="Howarth C."/>
            <person name="Imamovic A."/>
            <person name="Larimer J."/>
            <person name="Murphy C."/>
            <person name="Naylor J."/>
            <person name="Pearson M."/>
            <person name="Priest M."/>
            <person name="Roberts A."/>
            <person name="Saif S."/>
            <person name="Shea T."/>
            <person name="Sykes S."/>
            <person name="Wortman J."/>
            <person name="Nusbaum C."/>
            <person name="Birren B."/>
        </authorList>
    </citation>
    <scope>NUCLEOTIDE SEQUENCE</scope>
    <source>
        <strain evidence="1">IND107</strain>
    </source>
</reference>